<dbReference type="EMBL" id="BTRK01000003">
    <property type="protein sequence ID" value="GMR40084.1"/>
    <property type="molecule type" value="Genomic_DNA"/>
</dbReference>
<protein>
    <submittedName>
        <fullName evidence="1">Uncharacterized protein</fullName>
    </submittedName>
</protein>
<gene>
    <name evidence="1" type="ORF">PMAYCL1PPCAC_10279</name>
</gene>
<name>A0AAN5CEL4_9BILA</name>
<feature type="non-terminal residue" evidence="1">
    <location>
        <position position="159"/>
    </location>
</feature>
<sequence>QTLHDPEVGLQVLMCAIADFANLHCVRVHSFAVQPVAWRSSFLIPWQEGQPQLALRHRFECSISSIHSLLCFVAWRVDGGQDDEGSCSDCRCHARSRGHRSHYSRFLHFLIRSLPSEFSSSTSARQPRQQCSYFHRYHHCLILPLPLAFSSRTSGLLQA</sequence>
<feature type="non-terminal residue" evidence="1">
    <location>
        <position position="1"/>
    </location>
</feature>
<reference evidence="2" key="1">
    <citation type="submission" date="2022-10" db="EMBL/GenBank/DDBJ databases">
        <title>Genome assembly of Pristionchus species.</title>
        <authorList>
            <person name="Yoshida K."/>
            <person name="Sommer R.J."/>
        </authorList>
    </citation>
    <scope>NUCLEOTIDE SEQUENCE [LARGE SCALE GENOMIC DNA]</scope>
    <source>
        <strain evidence="2">RS5460</strain>
    </source>
</reference>
<dbReference type="Proteomes" id="UP001328107">
    <property type="component" value="Unassembled WGS sequence"/>
</dbReference>
<proteinExistence type="predicted"/>
<keyword evidence="2" id="KW-1185">Reference proteome</keyword>
<accession>A0AAN5CEL4</accession>
<evidence type="ECO:0000313" key="1">
    <source>
        <dbReference type="EMBL" id="GMR40084.1"/>
    </source>
</evidence>
<dbReference type="AlphaFoldDB" id="A0AAN5CEL4"/>
<comment type="caution">
    <text evidence="1">The sequence shown here is derived from an EMBL/GenBank/DDBJ whole genome shotgun (WGS) entry which is preliminary data.</text>
</comment>
<evidence type="ECO:0000313" key="2">
    <source>
        <dbReference type="Proteomes" id="UP001328107"/>
    </source>
</evidence>
<organism evidence="1 2">
    <name type="scientific">Pristionchus mayeri</name>
    <dbReference type="NCBI Taxonomy" id="1317129"/>
    <lineage>
        <taxon>Eukaryota</taxon>
        <taxon>Metazoa</taxon>
        <taxon>Ecdysozoa</taxon>
        <taxon>Nematoda</taxon>
        <taxon>Chromadorea</taxon>
        <taxon>Rhabditida</taxon>
        <taxon>Rhabditina</taxon>
        <taxon>Diplogasteromorpha</taxon>
        <taxon>Diplogasteroidea</taxon>
        <taxon>Neodiplogasteridae</taxon>
        <taxon>Pristionchus</taxon>
    </lineage>
</organism>